<evidence type="ECO:0000313" key="1">
    <source>
        <dbReference type="EMBL" id="MBB6070473.1"/>
    </source>
</evidence>
<organism evidence="1 2">
    <name type="scientific">Longimicrobium terrae</name>
    <dbReference type="NCBI Taxonomy" id="1639882"/>
    <lineage>
        <taxon>Bacteria</taxon>
        <taxon>Pseudomonadati</taxon>
        <taxon>Gemmatimonadota</taxon>
        <taxon>Longimicrobiia</taxon>
        <taxon>Longimicrobiales</taxon>
        <taxon>Longimicrobiaceae</taxon>
        <taxon>Longimicrobium</taxon>
    </lineage>
</organism>
<gene>
    <name evidence="1" type="ORF">HNQ61_002094</name>
</gene>
<dbReference type="AlphaFoldDB" id="A0A841GXJ8"/>
<dbReference type="Proteomes" id="UP000582837">
    <property type="component" value="Unassembled WGS sequence"/>
</dbReference>
<keyword evidence="2" id="KW-1185">Reference proteome</keyword>
<reference evidence="1 2" key="1">
    <citation type="submission" date="2020-08" db="EMBL/GenBank/DDBJ databases">
        <title>Genomic Encyclopedia of Type Strains, Phase IV (KMG-IV): sequencing the most valuable type-strain genomes for metagenomic binning, comparative biology and taxonomic classification.</title>
        <authorList>
            <person name="Goeker M."/>
        </authorList>
    </citation>
    <scope>NUCLEOTIDE SEQUENCE [LARGE SCALE GENOMIC DNA]</scope>
    <source>
        <strain evidence="1 2">DSM 29007</strain>
    </source>
</reference>
<accession>A0A841GXJ8</accession>
<proteinExistence type="predicted"/>
<name>A0A841GXJ8_9BACT</name>
<sequence length="132" mass="14722">MSATREIRLPDRFYLPRTDAAGREIHDVMPWEGALRYATDGTRVGIQFQDGRVVWLGDAQSTTDALADDGQAITASFAEDFEGVNLDALVGGLREYMERHPILKSVWEDDMAQLDSLRRTPARRASLPDEAA</sequence>
<evidence type="ECO:0000313" key="2">
    <source>
        <dbReference type="Proteomes" id="UP000582837"/>
    </source>
</evidence>
<dbReference type="EMBL" id="JACHIA010000005">
    <property type="protein sequence ID" value="MBB6070473.1"/>
    <property type="molecule type" value="Genomic_DNA"/>
</dbReference>
<comment type="caution">
    <text evidence="1">The sequence shown here is derived from an EMBL/GenBank/DDBJ whole genome shotgun (WGS) entry which is preliminary data.</text>
</comment>
<dbReference type="RefSeq" id="WP_170034280.1">
    <property type="nucleotide sequence ID" value="NZ_JABDTL010000001.1"/>
</dbReference>
<protein>
    <submittedName>
        <fullName evidence="1">Uncharacterized protein</fullName>
    </submittedName>
</protein>